<gene>
    <name evidence="2" type="ORF">OEZ85_009350</name>
</gene>
<accession>A0ABY8U8P7</accession>
<evidence type="ECO:0000313" key="2">
    <source>
        <dbReference type="EMBL" id="WIA17844.1"/>
    </source>
</evidence>
<reference evidence="2 3" key="1">
    <citation type="submission" date="2023-05" db="EMBL/GenBank/DDBJ databases">
        <title>A 100% complete, gapless, phased diploid assembly of the Scenedesmus obliquus UTEX 3031 genome.</title>
        <authorList>
            <person name="Biondi T.C."/>
            <person name="Hanschen E.R."/>
            <person name="Kwon T."/>
            <person name="Eng W."/>
            <person name="Kruse C.P.S."/>
            <person name="Koehler S.I."/>
            <person name="Kunde Y."/>
            <person name="Gleasner C.D."/>
            <person name="You Mak K.T."/>
            <person name="Polle J."/>
            <person name="Hovde B.T."/>
            <person name="Starkenburg S.R."/>
        </authorList>
    </citation>
    <scope>NUCLEOTIDE SEQUENCE [LARGE SCALE GENOMIC DNA]</scope>
    <source>
        <strain evidence="2 3">DOE0152z</strain>
    </source>
</reference>
<dbReference type="Proteomes" id="UP001244341">
    <property type="component" value="Chromosome 9b"/>
</dbReference>
<evidence type="ECO:0000313" key="3">
    <source>
        <dbReference type="Proteomes" id="UP001244341"/>
    </source>
</evidence>
<evidence type="ECO:0000256" key="1">
    <source>
        <dbReference type="SAM" id="MobiDB-lite"/>
    </source>
</evidence>
<proteinExistence type="predicted"/>
<protein>
    <submittedName>
        <fullName evidence="2">Uncharacterized protein</fullName>
    </submittedName>
</protein>
<sequence length="93" mass="10708">MAVGPHYQLNKLFTHNSSYLSHLIKRRQQSHRYSSREKLAPEVHDRLTLRRQRQNLWADFPVLKPSSQDAKACAASGSSISMRSSGPYAWRRG</sequence>
<organism evidence="2 3">
    <name type="scientific">Tetradesmus obliquus</name>
    <name type="common">Green alga</name>
    <name type="synonym">Acutodesmus obliquus</name>
    <dbReference type="NCBI Taxonomy" id="3088"/>
    <lineage>
        <taxon>Eukaryota</taxon>
        <taxon>Viridiplantae</taxon>
        <taxon>Chlorophyta</taxon>
        <taxon>core chlorophytes</taxon>
        <taxon>Chlorophyceae</taxon>
        <taxon>CS clade</taxon>
        <taxon>Sphaeropleales</taxon>
        <taxon>Scenedesmaceae</taxon>
        <taxon>Tetradesmus</taxon>
    </lineage>
</organism>
<dbReference type="EMBL" id="CP126216">
    <property type="protein sequence ID" value="WIA17844.1"/>
    <property type="molecule type" value="Genomic_DNA"/>
</dbReference>
<name>A0ABY8U8P7_TETOB</name>
<feature type="compositionally biased region" description="Low complexity" evidence="1">
    <location>
        <begin position="76"/>
        <end position="85"/>
    </location>
</feature>
<keyword evidence="3" id="KW-1185">Reference proteome</keyword>
<feature type="region of interest" description="Disordered" evidence="1">
    <location>
        <begin position="74"/>
        <end position="93"/>
    </location>
</feature>